<feature type="region of interest" description="Disordered" evidence="9">
    <location>
        <begin position="28"/>
        <end position="177"/>
    </location>
</feature>
<feature type="compositionally biased region" description="Pro residues" evidence="9">
    <location>
        <begin position="99"/>
        <end position="111"/>
    </location>
</feature>
<feature type="domain" description="DH" evidence="11">
    <location>
        <begin position="412"/>
        <end position="613"/>
    </location>
</feature>
<gene>
    <name evidence="13" type="ORF">PFISCL1PPCAC_15824</name>
</gene>
<dbReference type="PANTHER" id="PTHR12673">
    <property type="entry name" value="FACIOGENITAL DYSPLASIA PROTEIN"/>
    <property type="match status" value="1"/>
</dbReference>
<evidence type="ECO:0000313" key="13">
    <source>
        <dbReference type="EMBL" id="GMT24527.1"/>
    </source>
</evidence>
<dbReference type="PROSITE" id="PS50010">
    <property type="entry name" value="DH_2"/>
    <property type="match status" value="1"/>
</dbReference>
<evidence type="ECO:0000259" key="12">
    <source>
        <dbReference type="PROSITE" id="PS50178"/>
    </source>
</evidence>
<reference evidence="13" key="1">
    <citation type="submission" date="2023-10" db="EMBL/GenBank/DDBJ databases">
        <title>Genome assembly of Pristionchus species.</title>
        <authorList>
            <person name="Yoshida K."/>
            <person name="Sommer R.J."/>
        </authorList>
    </citation>
    <scope>NUCLEOTIDE SEQUENCE</scope>
    <source>
        <strain evidence="13">RS5133</strain>
    </source>
</reference>
<dbReference type="InterPro" id="IPR017455">
    <property type="entry name" value="Znf_FYVE-rel"/>
</dbReference>
<dbReference type="InterPro" id="IPR011993">
    <property type="entry name" value="PH-like_dom_sf"/>
</dbReference>
<feature type="non-terminal residue" evidence="13">
    <location>
        <position position="1"/>
    </location>
</feature>
<dbReference type="SUPFAM" id="SSF57903">
    <property type="entry name" value="FYVE/PHD zinc finger"/>
    <property type="match status" value="1"/>
</dbReference>
<feature type="compositionally biased region" description="Polar residues" evidence="9">
    <location>
        <begin position="315"/>
        <end position="360"/>
    </location>
</feature>
<dbReference type="SUPFAM" id="SSF50729">
    <property type="entry name" value="PH domain-like"/>
    <property type="match status" value="1"/>
</dbReference>
<keyword evidence="14" id="KW-1185">Reference proteome</keyword>
<protein>
    <submittedName>
        <fullName evidence="13">Uncharacterized protein</fullName>
    </submittedName>
</protein>
<dbReference type="GO" id="GO:0005085">
    <property type="term" value="F:guanyl-nucleotide exchange factor activity"/>
    <property type="evidence" value="ECO:0007669"/>
    <property type="project" value="UniProtKB-KW"/>
</dbReference>
<feature type="region of interest" description="Disordered" evidence="9">
    <location>
        <begin position="787"/>
        <end position="891"/>
    </location>
</feature>
<evidence type="ECO:0000256" key="1">
    <source>
        <dbReference type="ARBA" id="ARBA00004245"/>
    </source>
</evidence>
<feature type="compositionally biased region" description="Acidic residues" evidence="9">
    <location>
        <begin position="826"/>
        <end position="843"/>
    </location>
</feature>
<dbReference type="GO" id="GO:0005737">
    <property type="term" value="C:cytoplasm"/>
    <property type="evidence" value="ECO:0007669"/>
    <property type="project" value="TreeGrafter"/>
</dbReference>
<feature type="compositionally biased region" description="Basic and acidic residues" evidence="9">
    <location>
        <begin position="28"/>
        <end position="51"/>
    </location>
</feature>
<dbReference type="Gene3D" id="1.20.900.10">
    <property type="entry name" value="Dbl homology (DH) domain"/>
    <property type="match status" value="1"/>
</dbReference>
<dbReference type="GO" id="GO:0005856">
    <property type="term" value="C:cytoskeleton"/>
    <property type="evidence" value="ECO:0007669"/>
    <property type="project" value="UniProtKB-SubCell"/>
</dbReference>
<feature type="compositionally biased region" description="Low complexity" evidence="9">
    <location>
        <begin position="787"/>
        <end position="796"/>
    </location>
</feature>
<dbReference type="InterPro" id="IPR011011">
    <property type="entry name" value="Znf_FYVE_PHD"/>
</dbReference>
<feature type="compositionally biased region" description="Polar residues" evidence="9">
    <location>
        <begin position="879"/>
        <end position="891"/>
    </location>
</feature>
<keyword evidence="2" id="KW-0963">Cytoplasm</keyword>
<dbReference type="PROSITE" id="PS50003">
    <property type="entry name" value="PH_DOMAIN"/>
    <property type="match status" value="1"/>
</dbReference>
<feature type="compositionally biased region" description="Basic and acidic residues" evidence="9">
    <location>
        <begin position="860"/>
        <end position="870"/>
    </location>
</feature>
<dbReference type="SMART" id="SM00233">
    <property type="entry name" value="PH"/>
    <property type="match status" value="2"/>
</dbReference>
<keyword evidence="6" id="KW-0862">Zinc</keyword>
<dbReference type="SUPFAM" id="SSF48065">
    <property type="entry name" value="DBL homology domain (DH-domain)"/>
    <property type="match status" value="1"/>
</dbReference>
<dbReference type="SMART" id="SM00064">
    <property type="entry name" value="FYVE"/>
    <property type="match status" value="1"/>
</dbReference>
<feature type="region of interest" description="Disordered" evidence="9">
    <location>
        <begin position="210"/>
        <end position="282"/>
    </location>
</feature>
<dbReference type="GO" id="GO:0046847">
    <property type="term" value="P:filopodium assembly"/>
    <property type="evidence" value="ECO:0007669"/>
    <property type="project" value="TreeGrafter"/>
</dbReference>
<dbReference type="InterPro" id="IPR013083">
    <property type="entry name" value="Znf_RING/FYVE/PHD"/>
</dbReference>
<accession>A0AAV5W0L8</accession>
<dbReference type="GO" id="GO:0008270">
    <property type="term" value="F:zinc ion binding"/>
    <property type="evidence" value="ECO:0007669"/>
    <property type="project" value="UniProtKB-KW"/>
</dbReference>
<dbReference type="PROSITE" id="PS50178">
    <property type="entry name" value="ZF_FYVE"/>
    <property type="match status" value="1"/>
</dbReference>
<proteinExistence type="predicted"/>
<dbReference type="Proteomes" id="UP001432322">
    <property type="component" value="Unassembled WGS sequence"/>
</dbReference>
<sequence>RLPVPSAHSTQPVTYRSTATLQWKSSYRDARMTEDSEEDSFKFSDLRRRFEQTNGKNGGEGGSTVPRNGPSPTPSGSVAANISRNGNGNAAAAAALRPPNRPLPPPRPPTAIKPVFSSSIPGPSRGPQPTHPIVNPLLQRRKPPLAPKPKYLLPDYKPAPATSPKQEKETTANTESLESVRVRAKRIADQLYGQAEKRMSCSLRILTENGGGGSVPGTPIHLSAPPLPTMHEHDENDEEESRVEITNGHVYDSDGDDSEMDSEESRSTADTVSHQGGFGRLSHRYASSTSGYGGSSDMHSAIMRELVSKGITGATVGSSSSTLPNSIGSMRAASTRQQARSVSGSALNATSPKSDLHSAASSSTHSFIDTASGSGILATSVSSGPSLLQEVADVHVPDYSTGDEKEDSRLKKLHYAALEFLTVQRMFVEYLGMIINIYPSYLAEYGEKSGRPVITSPASSTIAENLHVVQRVQRLLIPYHEFHKVLLKEIGDLMDGWTSLDPQMSKIFAKTAPMLKMCVQFLKEKSRIADEMTRLIKEDSDFAAATLMFEQHVFKRGVGAVIQQLDQVHQNFMRYKLLMQSYIKFLPEDSEEWHRTDKVIKILEAINMEVNQSMGLPTSDQLMRLATLFQGQFDVFKPGRRLIRQENVDKQTRKDTQPRTLVLFSDTLWLCRVMSSLGSTGMFDMTRSYAIPIEEVRLEVTDHFDYDCYMEILSKRKSAGLWFKMASARDEWKKLIEKAKSDTIALKERLHAARKRTSRTIVTTTPDIGDPSVGSLARSDSGLSAAAAEAAAIPSRQAPPPPPVRPHSILISSEGGGHTHRRMSEDDNEEADFAQSEEGEEELVTPVAGLDEWPNGLHVEQTRSDSRNGETRIAPLLPNSDSQSITHSNSPQMEIGEQPVWINDQMSTKCLMEGCDNDFNLFQRRHHCRNCGWLICKKCRGYAPVQRLRFEREIVCPECFDDIENAYQEGKLFPANLLVEMQPGVLWLAVKKGKKGKERIERVHPATLFTPPVHRGLKRMQNIDQRMRQSGTVFGKVFLKTKKGESERHAHLADDGLVLAFYKAAFDKHPTEQHVIYGFSLTEEDVVTESGRPTSGKRFNLRHKNQHGSEHQRVISFRVLSDSSAKMWSAALNKALKDESLEDEEDN</sequence>
<evidence type="ECO:0000256" key="2">
    <source>
        <dbReference type="ARBA" id="ARBA00022490"/>
    </source>
</evidence>
<feature type="domain" description="FYVE-type" evidence="12">
    <location>
        <begin position="915"/>
        <end position="964"/>
    </location>
</feature>
<keyword evidence="3" id="KW-0344">Guanine-nucleotide releasing factor</keyword>
<evidence type="ECO:0000256" key="3">
    <source>
        <dbReference type="ARBA" id="ARBA00022658"/>
    </source>
</evidence>
<evidence type="ECO:0000259" key="10">
    <source>
        <dbReference type="PROSITE" id="PS50003"/>
    </source>
</evidence>
<dbReference type="SMART" id="SM00325">
    <property type="entry name" value="RhoGEF"/>
    <property type="match status" value="1"/>
</dbReference>
<dbReference type="Gene3D" id="2.30.29.30">
    <property type="entry name" value="Pleckstrin-homology domain (PH domain)/Phosphotyrosine-binding domain (PTB)"/>
    <property type="match status" value="1"/>
</dbReference>
<organism evidence="13 14">
    <name type="scientific">Pristionchus fissidentatus</name>
    <dbReference type="NCBI Taxonomy" id="1538716"/>
    <lineage>
        <taxon>Eukaryota</taxon>
        <taxon>Metazoa</taxon>
        <taxon>Ecdysozoa</taxon>
        <taxon>Nematoda</taxon>
        <taxon>Chromadorea</taxon>
        <taxon>Rhabditida</taxon>
        <taxon>Rhabditina</taxon>
        <taxon>Diplogasteromorpha</taxon>
        <taxon>Diplogasteroidea</taxon>
        <taxon>Neodiplogasteridae</taxon>
        <taxon>Pristionchus</taxon>
    </lineage>
</organism>
<feature type="compositionally biased region" description="Acidic residues" evidence="9">
    <location>
        <begin position="253"/>
        <end position="262"/>
    </location>
</feature>
<dbReference type="InterPro" id="IPR035899">
    <property type="entry name" value="DBL_dom_sf"/>
</dbReference>
<keyword evidence="4" id="KW-0479">Metal-binding</keyword>
<name>A0AAV5W0L8_9BILA</name>
<comment type="subcellular location">
    <subcellularLocation>
        <location evidence="1">Cytoplasm</location>
        <location evidence="1">Cytoskeleton</location>
    </subcellularLocation>
</comment>
<dbReference type="Gene3D" id="3.30.40.10">
    <property type="entry name" value="Zinc/RING finger domain, C3HC4 (zinc finger)"/>
    <property type="match status" value="1"/>
</dbReference>
<evidence type="ECO:0000256" key="8">
    <source>
        <dbReference type="PROSITE-ProRule" id="PRU00091"/>
    </source>
</evidence>
<dbReference type="PANTHER" id="PTHR12673:SF271">
    <property type="entry name" value="FYVE, RHOGEF AND PH DOMAIN-CONTAINING PROTEIN TAG-77"/>
    <property type="match status" value="1"/>
</dbReference>
<feature type="region of interest" description="Disordered" evidence="9">
    <location>
        <begin position="314"/>
        <end position="360"/>
    </location>
</feature>
<evidence type="ECO:0000256" key="6">
    <source>
        <dbReference type="ARBA" id="ARBA00022833"/>
    </source>
</evidence>
<evidence type="ECO:0000259" key="11">
    <source>
        <dbReference type="PROSITE" id="PS50010"/>
    </source>
</evidence>
<keyword evidence="5 8" id="KW-0863">Zinc-finger</keyword>
<dbReference type="GO" id="GO:0007010">
    <property type="term" value="P:cytoskeleton organization"/>
    <property type="evidence" value="ECO:0007669"/>
    <property type="project" value="TreeGrafter"/>
</dbReference>
<dbReference type="Pfam" id="PF01363">
    <property type="entry name" value="FYVE"/>
    <property type="match status" value="1"/>
</dbReference>
<dbReference type="InterPro" id="IPR000306">
    <property type="entry name" value="Znf_FYVE"/>
</dbReference>
<dbReference type="InterPro" id="IPR000219">
    <property type="entry name" value="DH_dom"/>
</dbReference>
<evidence type="ECO:0000256" key="5">
    <source>
        <dbReference type="ARBA" id="ARBA00022771"/>
    </source>
</evidence>
<dbReference type="AlphaFoldDB" id="A0AAV5W0L8"/>
<keyword evidence="7" id="KW-0206">Cytoskeleton</keyword>
<dbReference type="InterPro" id="IPR001849">
    <property type="entry name" value="PH_domain"/>
</dbReference>
<comment type="caution">
    <text evidence="13">The sequence shown here is derived from an EMBL/GenBank/DDBJ whole genome shotgun (WGS) entry which is preliminary data.</text>
</comment>
<evidence type="ECO:0000256" key="4">
    <source>
        <dbReference type="ARBA" id="ARBA00022723"/>
    </source>
</evidence>
<feature type="compositionally biased region" description="Low complexity" evidence="9">
    <location>
        <begin position="148"/>
        <end position="160"/>
    </location>
</feature>
<feature type="compositionally biased region" description="Polar residues" evidence="9">
    <location>
        <begin position="74"/>
        <end position="83"/>
    </location>
</feature>
<evidence type="ECO:0000256" key="9">
    <source>
        <dbReference type="SAM" id="MobiDB-lite"/>
    </source>
</evidence>
<dbReference type="Pfam" id="PF00621">
    <property type="entry name" value="RhoGEF"/>
    <property type="match status" value="1"/>
</dbReference>
<dbReference type="EMBL" id="BTSY01000004">
    <property type="protein sequence ID" value="GMT24527.1"/>
    <property type="molecule type" value="Genomic_DNA"/>
</dbReference>
<dbReference type="InterPro" id="IPR051092">
    <property type="entry name" value="FYVE_RhoGEF_PH"/>
</dbReference>
<feature type="compositionally biased region" description="Low complexity" evidence="9">
    <location>
        <begin position="84"/>
        <end position="98"/>
    </location>
</feature>
<evidence type="ECO:0000256" key="7">
    <source>
        <dbReference type="ARBA" id="ARBA00023212"/>
    </source>
</evidence>
<evidence type="ECO:0000313" key="14">
    <source>
        <dbReference type="Proteomes" id="UP001432322"/>
    </source>
</evidence>
<feature type="domain" description="PH" evidence="10">
    <location>
        <begin position="1026"/>
        <end position="1137"/>
    </location>
</feature>